<dbReference type="PANTHER" id="PTHR30433">
    <property type="entry name" value="CHEMOTAXIS PROTEIN MOTA"/>
    <property type="match status" value="1"/>
</dbReference>
<dbReference type="GO" id="GO:0006935">
    <property type="term" value="P:chemotaxis"/>
    <property type="evidence" value="ECO:0007669"/>
    <property type="project" value="InterPro"/>
</dbReference>
<dbReference type="OrthoDB" id="9806929at2"/>
<sequence>MLDTWYDPTAIAIVLVGTIAATILRCGFADSRVAAGALRGLLGAPFNVAKAKASLAIQIREIADDGFIRAEPRHFGDNEFDSLSDLMISQRSIQSLHGEHSKFKEARLANAKTAIRVLDCAADLAPVLGLAGTLVALGHARGAAPEDAGIVGAISMAVVTTLYGLVAANFLFSPLGGAIARRSRREEIDRDEVLEWLAHGIRRAGVPDMAPEPEREAA</sequence>
<gene>
    <name evidence="9" type="ORF">DVR09_13645</name>
</gene>
<accession>A0A345YH19</accession>
<keyword evidence="4 7" id="KW-1133">Transmembrane helix</keyword>
<dbReference type="GO" id="GO:0015031">
    <property type="term" value="P:protein transport"/>
    <property type="evidence" value="ECO:0007669"/>
    <property type="project" value="UniProtKB-KW"/>
</dbReference>
<dbReference type="KEGG" id="err:DVR09_13645"/>
<keyword evidence="2" id="KW-1003">Cell membrane</keyword>
<evidence type="ECO:0000259" key="8">
    <source>
        <dbReference type="Pfam" id="PF01618"/>
    </source>
</evidence>
<dbReference type="RefSeq" id="WP_115417489.1">
    <property type="nucleotide sequence ID" value="NZ_CP031357.1"/>
</dbReference>
<dbReference type="AlphaFoldDB" id="A0A345YH19"/>
<evidence type="ECO:0000256" key="7">
    <source>
        <dbReference type="SAM" id="Phobius"/>
    </source>
</evidence>
<evidence type="ECO:0000256" key="1">
    <source>
        <dbReference type="ARBA" id="ARBA00004651"/>
    </source>
</evidence>
<comment type="similarity">
    <text evidence="6">Belongs to the exbB/tolQ family.</text>
</comment>
<feature type="transmembrane region" description="Helical" evidence="7">
    <location>
        <begin position="6"/>
        <end position="24"/>
    </location>
</feature>
<keyword evidence="6" id="KW-0653">Protein transport</keyword>
<proteinExistence type="inferred from homology"/>
<keyword evidence="6" id="KW-0813">Transport</keyword>
<dbReference type="InterPro" id="IPR002898">
    <property type="entry name" value="MotA_ExbB_proton_chnl"/>
</dbReference>
<evidence type="ECO:0000256" key="2">
    <source>
        <dbReference type="ARBA" id="ARBA00022475"/>
    </source>
</evidence>
<feature type="transmembrane region" description="Helical" evidence="7">
    <location>
        <begin position="150"/>
        <end position="172"/>
    </location>
</feature>
<evidence type="ECO:0000313" key="9">
    <source>
        <dbReference type="EMBL" id="AXK43221.1"/>
    </source>
</evidence>
<keyword evidence="5 7" id="KW-0472">Membrane</keyword>
<evidence type="ECO:0000313" key="10">
    <source>
        <dbReference type="Proteomes" id="UP000254508"/>
    </source>
</evidence>
<organism evidence="9 10">
    <name type="scientific">Erythrobacter aureus</name>
    <dbReference type="NCBI Taxonomy" id="2182384"/>
    <lineage>
        <taxon>Bacteria</taxon>
        <taxon>Pseudomonadati</taxon>
        <taxon>Pseudomonadota</taxon>
        <taxon>Alphaproteobacteria</taxon>
        <taxon>Sphingomonadales</taxon>
        <taxon>Erythrobacteraceae</taxon>
        <taxon>Erythrobacter/Porphyrobacter group</taxon>
        <taxon>Erythrobacter</taxon>
    </lineage>
</organism>
<dbReference type="GO" id="GO:0005886">
    <property type="term" value="C:plasma membrane"/>
    <property type="evidence" value="ECO:0007669"/>
    <property type="project" value="UniProtKB-SubCell"/>
</dbReference>
<dbReference type="Proteomes" id="UP000254508">
    <property type="component" value="Chromosome"/>
</dbReference>
<dbReference type="GO" id="GO:0071978">
    <property type="term" value="P:bacterial-type flagellum-dependent swarming motility"/>
    <property type="evidence" value="ECO:0007669"/>
    <property type="project" value="InterPro"/>
</dbReference>
<evidence type="ECO:0000256" key="6">
    <source>
        <dbReference type="RuleBase" id="RU004057"/>
    </source>
</evidence>
<keyword evidence="10" id="KW-1185">Reference proteome</keyword>
<dbReference type="EMBL" id="CP031357">
    <property type="protein sequence ID" value="AXK43221.1"/>
    <property type="molecule type" value="Genomic_DNA"/>
</dbReference>
<dbReference type="InterPro" id="IPR047055">
    <property type="entry name" value="MotA-like"/>
</dbReference>
<dbReference type="Pfam" id="PF01618">
    <property type="entry name" value="MotA_ExbB"/>
    <property type="match status" value="1"/>
</dbReference>
<keyword evidence="3 7" id="KW-0812">Transmembrane</keyword>
<name>A0A345YH19_9SPHN</name>
<comment type="subcellular location">
    <subcellularLocation>
        <location evidence="1">Cell membrane</location>
        <topology evidence="1">Multi-pass membrane protein</topology>
    </subcellularLocation>
    <subcellularLocation>
        <location evidence="6">Membrane</location>
        <topology evidence="6">Multi-pass membrane protein</topology>
    </subcellularLocation>
</comment>
<reference evidence="10" key="1">
    <citation type="submission" date="2018-07" db="EMBL/GenBank/DDBJ databases">
        <title>Genome sequence of Erythrobacter strain YH-07, an antagonistic bacterium isolated from Yellow Sea.</title>
        <authorList>
            <person name="Tang T."/>
            <person name="Liu Q."/>
            <person name="Sun X."/>
        </authorList>
    </citation>
    <scope>NUCLEOTIDE SEQUENCE [LARGE SCALE GENOMIC DNA]</scope>
    <source>
        <strain evidence="10">YH-07</strain>
    </source>
</reference>
<feature type="domain" description="MotA/TolQ/ExbB proton channel" evidence="8">
    <location>
        <begin position="107"/>
        <end position="189"/>
    </location>
</feature>
<protein>
    <submittedName>
        <fullName evidence="9">Chemotaxis protein MotA</fullName>
    </submittedName>
</protein>
<evidence type="ECO:0000256" key="4">
    <source>
        <dbReference type="ARBA" id="ARBA00022989"/>
    </source>
</evidence>
<feature type="transmembrane region" description="Helical" evidence="7">
    <location>
        <begin position="117"/>
        <end position="138"/>
    </location>
</feature>
<evidence type="ECO:0000256" key="3">
    <source>
        <dbReference type="ARBA" id="ARBA00022692"/>
    </source>
</evidence>
<evidence type="ECO:0000256" key="5">
    <source>
        <dbReference type="ARBA" id="ARBA00023136"/>
    </source>
</evidence>